<comment type="caution">
    <text evidence="2">The sequence shown here is derived from an EMBL/GenBank/DDBJ whole genome shotgun (WGS) entry which is preliminary data.</text>
</comment>
<dbReference type="RefSeq" id="WP_380024456.1">
    <property type="nucleotide sequence ID" value="NZ_JBHSHC010000024.1"/>
</dbReference>
<reference evidence="3" key="1">
    <citation type="journal article" date="2019" name="Int. J. Syst. Evol. Microbiol.">
        <title>The Global Catalogue of Microorganisms (GCM) 10K type strain sequencing project: providing services to taxonomists for standard genome sequencing and annotation.</title>
        <authorList>
            <consortium name="The Broad Institute Genomics Platform"/>
            <consortium name="The Broad Institute Genome Sequencing Center for Infectious Disease"/>
            <person name="Wu L."/>
            <person name="Ma J."/>
        </authorList>
    </citation>
    <scope>NUCLEOTIDE SEQUENCE [LARGE SCALE GENOMIC DNA]</scope>
    <source>
        <strain evidence="3">WYCCWR 12678</strain>
    </source>
</reference>
<feature type="transmembrane region" description="Helical" evidence="1">
    <location>
        <begin position="7"/>
        <end position="23"/>
    </location>
</feature>
<keyword evidence="1" id="KW-1133">Transmembrane helix</keyword>
<dbReference type="EMBL" id="JBHSHC010000024">
    <property type="protein sequence ID" value="MFC4766559.1"/>
    <property type="molecule type" value="Genomic_DNA"/>
</dbReference>
<feature type="transmembrane region" description="Helical" evidence="1">
    <location>
        <begin position="100"/>
        <end position="117"/>
    </location>
</feature>
<sequence>MKNKTLHILFLSSYIAVLIWSVIHPRNLLTWFLELVPGILGVLLLIFTYPRFKFTNLTYVLLWISAIFIAIGGHYTYANMPLFDWLRDTFHFQRNHYDRFVHFTEGVTAAVLLRELLLRKSPLKRGKLLLFIVAGISLSFSAFYELTEFAVAKIAGKSAEAFLGLQGDVWDTQWDMLMGLTGAVLALLALGGVQDQLLTRKQNEGQKSGHFRLS</sequence>
<feature type="transmembrane region" description="Helical" evidence="1">
    <location>
        <begin position="129"/>
        <end position="156"/>
    </location>
</feature>
<keyword evidence="3" id="KW-1185">Reference proteome</keyword>
<dbReference type="Proteomes" id="UP001596002">
    <property type="component" value="Unassembled WGS sequence"/>
</dbReference>
<feature type="transmembrane region" description="Helical" evidence="1">
    <location>
        <begin position="176"/>
        <end position="193"/>
    </location>
</feature>
<dbReference type="InterPro" id="IPR058534">
    <property type="entry name" value="YjdF"/>
</dbReference>
<name>A0ABV9PYD6_9BACL</name>
<dbReference type="InterPro" id="IPR014509">
    <property type="entry name" value="YjdF-like"/>
</dbReference>
<dbReference type="Pfam" id="PF09997">
    <property type="entry name" value="DUF2238"/>
    <property type="match status" value="1"/>
</dbReference>
<evidence type="ECO:0000256" key="1">
    <source>
        <dbReference type="SAM" id="Phobius"/>
    </source>
</evidence>
<evidence type="ECO:0000313" key="3">
    <source>
        <dbReference type="Proteomes" id="UP001596002"/>
    </source>
</evidence>
<feature type="transmembrane region" description="Helical" evidence="1">
    <location>
        <begin position="29"/>
        <end position="47"/>
    </location>
</feature>
<dbReference type="PIRSF" id="PIRSF020606">
    <property type="entry name" value="UCP020606"/>
    <property type="match status" value="1"/>
</dbReference>
<accession>A0ABV9PYD6</accession>
<evidence type="ECO:0000313" key="2">
    <source>
        <dbReference type="EMBL" id="MFC4766559.1"/>
    </source>
</evidence>
<keyword evidence="1" id="KW-0812">Transmembrane</keyword>
<organism evidence="2 3">
    <name type="scientific">Effusibacillus consociatus</name>
    <dbReference type="NCBI Taxonomy" id="1117041"/>
    <lineage>
        <taxon>Bacteria</taxon>
        <taxon>Bacillati</taxon>
        <taxon>Bacillota</taxon>
        <taxon>Bacilli</taxon>
        <taxon>Bacillales</taxon>
        <taxon>Alicyclobacillaceae</taxon>
        <taxon>Effusibacillus</taxon>
    </lineage>
</organism>
<gene>
    <name evidence="2" type="ORF">ACFO8Q_04080</name>
</gene>
<protein>
    <submittedName>
        <fullName evidence="2">DUF2238 domain-containing protein</fullName>
    </submittedName>
</protein>
<proteinExistence type="predicted"/>
<feature type="transmembrane region" description="Helical" evidence="1">
    <location>
        <begin position="59"/>
        <end position="80"/>
    </location>
</feature>
<keyword evidence="1" id="KW-0472">Membrane</keyword>